<evidence type="ECO:0008006" key="4">
    <source>
        <dbReference type="Google" id="ProtNLM"/>
    </source>
</evidence>
<reference evidence="2" key="1">
    <citation type="journal article" date="2023" name="bioRxiv">
        <title>Scaffold-level genome assemblies of two parasitoid biocontrol wasps reveal the parthenogenesis mechanism and an associated novel virus.</title>
        <authorList>
            <person name="Inwood S."/>
            <person name="Skelly J."/>
            <person name="Guhlin J."/>
            <person name="Harrop T."/>
            <person name="Goldson S."/>
            <person name="Dearden P."/>
        </authorList>
    </citation>
    <scope>NUCLEOTIDE SEQUENCE</scope>
    <source>
        <strain evidence="2">Irish</strain>
        <tissue evidence="2">Whole body</tissue>
    </source>
</reference>
<accession>A0AA39C2Z8</accession>
<dbReference type="InterPro" id="IPR032466">
    <property type="entry name" value="Metal_Hydrolase"/>
</dbReference>
<dbReference type="Gene3D" id="3.20.20.140">
    <property type="entry name" value="Metal-dependent hydrolases"/>
    <property type="match status" value="1"/>
</dbReference>
<dbReference type="PANTHER" id="PTHR11647:SF1">
    <property type="entry name" value="COLLAPSIN RESPONSE MEDIATOR PROTEIN"/>
    <property type="match status" value="1"/>
</dbReference>
<evidence type="ECO:0000313" key="2">
    <source>
        <dbReference type="EMBL" id="KAK0156963.1"/>
    </source>
</evidence>
<evidence type="ECO:0000313" key="3">
    <source>
        <dbReference type="Proteomes" id="UP001168990"/>
    </source>
</evidence>
<dbReference type="Proteomes" id="UP001168990">
    <property type="component" value="Unassembled WGS sequence"/>
</dbReference>
<sequence length="96" mass="10467">MATLVQEHGVNSFKMFMAYKDLFMLHDPELIEAFTACKNLGCVAMVHAENGDIIAANTKKLLDAGVTGPEGHEMSRPEEVEAEATNRACVIANQVM</sequence>
<proteinExistence type="inferred from homology"/>
<evidence type="ECO:0000256" key="1">
    <source>
        <dbReference type="ARBA" id="ARBA00008829"/>
    </source>
</evidence>
<dbReference type="GO" id="GO:0004157">
    <property type="term" value="F:dihydropyrimidinase activity"/>
    <property type="evidence" value="ECO:0007669"/>
    <property type="project" value="TreeGrafter"/>
</dbReference>
<protein>
    <recommendedName>
        <fullName evidence="4">Dihydropyrimidinase</fullName>
    </recommendedName>
</protein>
<dbReference type="GO" id="GO:0005829">
    <property type="term" value="C:cytosol"/>
    <property type="evidence" value="ECO:0007669"/>
    <property type="project" value="TreeGrafter"/>
</dbReference>
<reference evidence="2" key="2">
    <citation type="submission" date="2023-03" db="EMBL/GenBank/DDBJ databases">
        <authorList>
            <person name="Inwood S.N."/>
            <person name="Skelly J.G."/>
            <person name="Guhlin J."/>
            <person name="Harrop T.W.R."/>
            <person name="Goldson S.G."/>
            <person name="Dearden P.K."/>
        </authorList>
    </citation>
    <scope>NUCLEOTIDE SEQUENCE</scope>
    <source>
        <strain evidence="2">Irish</strain>
        <tissue evidence="2">Whole body</tissue>
    </source>
</reference>
<dbReference type="GO" id="GO:0006208">
    <property type="term" value="P:pyrimidine nucleobase catabolic process"/>
    <property type="evidence" value="ECO:0007669"/>
    <property type="project" value="TreeGrafter"/>
</dbReference>
<dbReference type="PANTHER" id="PTHR11647">
    <property type="entry name" value="HYDRANTOINASE/DIHYDROPYRIMIDINASE FAMILY MEMBER"/>
    <property type="match status" value="1"/>
</dbReference>
<dbReference type="EMBL" id="JAQQBS010001850">
    <property type="protein sequence ID" value="KAK0156963.1"/>
    <property type="molecule type" value="Genomic_DNA"/>
</dbReference>
<keyword evidence="3" id="KW-1185">Reference proteome</keyword>
<dbReference type="SUPFAM" id="SSF51556">
    <property type="entry name" value="Metallo-dependent hydrolases"/>
    <property type="match status" value="1"/>
</dbReference>
<comment type="similarity">
    <text evidence="1">Belongs to the metallo-dependent hydrolases superfamily. Hydantoinase/dihydropyrimidinase family.</text>
</comment>
<gene>
    <name evidence="2" type="ORF">PV328_012074</name>
</gene>
<comment type="caution">
    <text evidence="2">The sequence shown here is derived from an EMBL/GenBank/DDBJ whole genome shotgun (WGS) entry which is preliminary data.</text>
</comment>
<dbReference type="InterPro" id="IPR050378">
    <property type="entry name" value="Metallo-dep_Hydrolases_sf"/>
</dbReference>
<name>A0AA39C2Z8_9HYME</name>
<dbReference type="FunFam" id="3.20.20.140:FF:000174">
    <property type="entry name" value="Dihydropyrimidinase-related protein 2"/>
    <property type="match status" value="1"/>
</dbReference>
<organism evidence="2 3">
    <name type="scientific">Microctonus aethiopoides</name>
    <dbReference type="NCBI Taxonomy" id="144406"/>
    <lineage>
        <taxon>Eukaryota</taxon>
        <taxon>Metazoa</taxon>
        <taxon>Ecdysozoa</taxon>
        <taxon>Arthropoda</taxon>
        <taxon>Hexapoda</taxon>
        <taxon>Insecta</taxon>
        <taxon>Pterygota</taxon>
        <taxon>Neoptera</taxon>
        <taxon>Endopterygota</taxon>
        <taxon>Hymenoptera</taxon>
        <taxon>Apocrita</taxon>
        <taxon>Ichneumonoidea</taxon>
        <taxon>Braconidae</taxon>
        <taxon>Euphorinae</taxon>
        <taxon>Microctonus</taxon>
    </lineage>
</organism>
<dbReference type="AlphaFoldDB" id="A0AA39C2Z8"/>